<accession>A0ABN8R0R7</accession>
<proteinExistence type="predicted"/>
<dbReference type="EMBL" id="CALNXI010001595">
    <property type="protein sequence ID" value="CAH3172913.1"/>
    <property type="molecule type" value="Genomic_DNA"/>
</dbReference>
<protein>
    <submittedName>
        <fullName evidence="1">Uncharacterized protein</fullName>
    </submittedName>
</protein>
<evidence type="ECO:0000313" key="2">
    <source>
        <dbReference type="Proteomes" id="UP001159427"/>
    </source>
</evidence>
<name>A0ABN8R0R7_9CNID</name>
<reference evidence="1 2" key="1">
    <citation type="submission" date="2022-05" db="EMBL/GenBank/DDBJ databases">
        <authorList>
            <consortium name="Genoscope - CEA"/>
            <person name="William W."/>
        </authorList>
    </citation>
    <scope>NUCLEOTIDE SEQUENCE [LARGE SCALE GENOMIC DNA]</scope>
</reference>
<dbReference type="Proteomes" id="UP001159427">
    <property type="component" value="Unassembled WGS sequence"/>
</dbReference>
<gene>
    <name evidence="1" type="ORF">PEVE_00008704</name>
</gene>
<keyword evidence="2" id="KW-1185">Reference proteome</keyword>
<evidence type="ECO:0000313" key="1">
    <source>
        <dbReference type="EMBL" id="CAH3172913.1"/>
    </source>
</evidence>
<comment type="caution">
    <text evidence="1">The sequence shown here is derived from an EMBL/GenBank/DDBJ whole genome shotgun (WGS) entry which is preliminary data.</text>
</comment>
<organism evidence="1 2">
    <name type="scientific">Porites evermanni</name>
    <dbReference type="NCBI Taxonomy" id="104178"/>
    <lineage>
        <taxon>Eukaryota</taxon>
        <taxon>Metazoa</taxon>
        <taxon>Cnidaria</taxon>
        <taxon>Anthozoa</taxon>
        <taxon>Hexacorallia</taxon>
        <taxon>Scleractinia</taxon>
        <taxon>Fungiina</taxon>
        <taxon>Poritidae</taxon>
        <taxon>Porites</taxon>
    </lineage>
</organism>
<sequence length="125" mass="14255">MAAPYMGPCCYCYSEFEGTFHVHTQYSPKSINWFDWLGNSVGVGTWVAVLQLSREGIDQICHGHKLGDPATLRFRDPATFRAGEVYNYYCQWQDIISGSPSAQQVQVLKWIKDSLNFLIPSTLLW</sequence>